<gene>
    <name evidence="1" type="ORF">F7231_02060</name>
</gene>
<reference evidence="2" key="2">
    <citation type="submission" date="2023-07" db="EMBL/GenBank/DDBJ databases">
        <authorList>
            <person name="Jung D.-H."/>
        </authorList>
    </citation>
    <scope>NUCLEOTIDE SEQUENCE [LARGE SCALE GENOMIC DNA]</scope>
    <source>
        <strain evidence="2">JA-25</strain>
    </source>
</reference>
<reference evidence="2" key="1">
    <citation type="submission" date="2019-09" db="EMBL/GenBank/DDBJ databases">
        <authorList>
            <person name="Jung D.-H."/>
        </authorList>
    </citation>
    <scope>NUCLEOTIDE SEQUENCE [LARGE SCALE GENOMIC DNA]</scope>
    <source>
        <strain evidence="2">JA-25</strain>
    </source>
</reference>
<evidence type="ECO:0000313" key="1">
    <source>
        <dbReference type="EMBL" id="NID08944.1"/>
    </source>
</evidence>
<sequence length="62" mass="7018">MAKEKTSISLAEGHCLYRHFCVATNFRPTDLHIMRGSHSAPYRANGRVLSNVDLSYYMGSKK</sequence>
<protein>
    <submittedName>
        <fullName evidence="1">Uncharacterized protein</fullName>
    </submittedName>
</protein>
<dbReference type="EMBL" id="WAEL01000001">
    <property type="protein sequence ID" value="NID08944.1"/>
    <property type="molecule type" value="Genomic_DNA"/>
</dbReference>
<accession>A0ABX0QAE3</accession>
<dbReference type="RefSeq" id="WP_166690728.1">
    <property type="nucleotide sequence ID" value="NZ_WAEL01000001.1"/>
</dbReference>
<evidence type="ECO:0000313" key="2">
    <source>
        <dbReference type="Proteomes" id="UP000606008"/>
    </source>
</evidence>
<dbReference type="Proteomes" id="UP000606008">
    <property type="component" value="Unassembled WGS sequence"/>
</dbReference>
<name>A0ABX0QAE3_9BACT</name>
<organism evidence="1 2">
    <name type="scientific">Fibrivirga algicola</name>
    <dbReference type="NCBI Taxonomy" id="2950420"/>
    <lineage>
        <taxon>Bacteria</taxon>
        <taxon>Pseudomonadati</taxon>
        <taxon>Bacteroidota</taxon>
        <taxon>Cytophagia</taxon>
        <taxon>Cytophagales</taxon>
        <taxon>Spirosomataceae</taxon>
        <taxon>Fibrivirga</taxon>
    </lineage>
</organism>
<keyword evidence="2" id="KW-1185">Reference proteome</keyword>
<comment type="caution">
    <text evidence="1">The sequence shown here is derived from an EMBL/GenBank/DDBJ whole genome shotgun (WGS) entry which is preliminary data.</text>
</comment>
<proteinExistence type="predicted"/>